<dbReference type="PROSITE" id="PS51918">
    <property type="entry name" value="RADICAL_SAM"/>
    <property type="match status" value="1"/>
</dbReference>
<keyword evidence="5 8" id="KW-0408">Iron</keyword>
<keyword evidence="7 8" id="KW-0456">Lyase</keyword>
<evidence type="ECO:0000256" key="6">
    <source>
        <dbReference type="ARBA" id="ARBA00023014"/>
    </source>
</evidence>
<evidence type="ECO:0000313" key="10">
    <source>
        <dbReference type="EMBL" id="AJC91433.1"/>
    </source>
</evidence>
<dbReference type="RefSeq" id="WP_039664593.1">
    <property type="nucleotide sequence ID" value="NZ_CP007772.1"/>
</dbReference>
<dbReference type="EMBL" id="CP007772">
    <property type="protein sequence ID" value="AJC91433.1"/>
    <property type="molecule type" value="Genomic_DNA"/>
</dbReference>
<dbReference type="AlphaFoldDB" id="A0A0A8HBE5"/>
<protein>
    <recommendedName>
        <fullName evidence="8">7-carboxy-7-deazaguanine synthase</fullName>
        <shortName evidence="8">CDG synthase</shortName>
        <ecNumber evidence="8">4.3.99.3</ecNumber>
    </recommendedName>
    <alternativeName>
        <fullName evidence="8">Queuosine biosynthesis protein QueE</fullName>
    </alternativeName>
</protein>
<reference evidence="10 11" key="1">
    <citation type="journal article" date="2014" name="Genome Biol. Evol.">
        <title>Comparative Genomics of the Campylobacter lari Group.</title>
        <authorList>
            <person name="Miller W.G."/>
            <person name="Yee E."/>
            <person name="Chapman M.H."/>
            <person name="Smith T.P."/>
            <person name="Bono J.L."/>
            <person name="Huynh S."/>
            <person name="Parker C.T."/>
            <person name="Vandamme P."/>
            <person name="Luong K."/>
            <person name="Korlach J."/>
        </authorList>
    </citation>
    <scope>NUCLEOTIDE SEQUENCE [LARGE SCALE GENOMIC DNA]</scope>
    <source>
        <strain evidence="10 11">LMG 24374</strain>
    </source>
</reference>
<dbReference type="GO" id="GO:0016840">
    <property type="term" value="F:carbon-nitrogen lyase activity"/>
    <property type="evidence" value="ECO:0007669"/>
    <property type="project" value="UniProtKB-UniRule"/>
</dbReference>
<evidence type="ECO:0000256" key="1">
    <source>
        <dbReference type="ARBA" id="ARBA00022485"/>
    </source>
</evidence>
<dbReference type="InterPro" id="IPR007197">
    <property type="entry name" value="rSAM"/>
</dbReference>
<feature type="binding site" evidence="8">
    <location>
        <begin position="10"/>
        <end position="12"/>
    </location>
    <ligand>
        <name>substrate</name>
    </ligand>
</feature>
<comment type="cofactor">
    <cofactor evidence="8">
        <name>[4Fe-4S] cluster</name>
        <dbReference type="ChEBI" id="CHEBI:49883"/>
    </cofactor>
    <text evidence="8">Binds 1 [4Fe-4S] cluster. The cluster is coordinated with 3 cysteines and an exchangeable S-adenosyl-L-methionine.</text>
</comment>
<feature type="binding site" evidence="8">
    <location>
        <position position="93"/>
    </location>
    <ligand>
        <name>S-adenosyl-L-methionine</name>
        <dbReference type="ChEBI" id="CHEBI:59789"/>
    </ligand>
</feature>
<feature type="binding site" evidence="8">
    <location>
        <position position="50"/>
    </location>
    <ligand>
        <name>[4Fe-4S] cluster</name>
        <dbReference type="ChEBI" id="CHEBI:49883"/>
        <note>4Fe-4S-S-AdoMet</note>
    </ligand>
</feature>
<comment type="catalytic activity">
    <reaction evidence="8">
        <text>6-carboxy-5,6,7,8-tetrahydropterin + H(+) = 7-carboxy-7-carbaguanine + NH4(+)</text>
        <dbReference type="Rhea" id="RHEA:27974"/>
        <dbReference type="ChEBI" id="CHEBI:15378"/>
        <dbReference type="ChEBI" id="CHEBI:28938"/>
        <dbReference type="ChEBI" id="CHEBI:61032"/>
        <dbReference type="ChEBI" id="CHEBI:61036"/>
        <dbReference type="EC" id="4.3.99.3"/>
    </reaction>
</comment>
<keyword evidence="3 8" id="KW-0479">Metal-binding</keyword>
<dbReference type="GO" id="GO:1904047">
    <property type="term" value="F:S-adenosyl-L-methionine binding"/>
    <property type="evidence" value="ECO:0007669"/>
    <property type="project" value="UniProtKB-UniRule"/>
</dbReference>
<evidence type="ECO:0000256" key="2">
    <source>
        <dbReference type="ARBA" id="ARBA00022691"/>
    </source>
</evidence>
<keyword evidence="8" id="KW-0671">Queuosine biosynthesis</keyword>
<dbReference type="HAMAP" id="MF_00917">
    <property type="entry name" value="QueE"/>
    <property type="match status" value="1"/>
</dbReference>
<evidence type="ECO:0000256" key="3">
    <source>
        <dbReference type="ARBA" id="ARBA00022723"/>
    </source>
</evidence>
<evidence type="ECO:0000256" key="5">
    <source>
        <dbReference type="ARBA" id="ARBA00023004"/>
    </source>
</evidence>
<dbReference type="GO" id="GO:0051539">
    <property type="term" value="F:4 iron, 4 sulfur cluster binding"/>
    <property type="evidence" value="ECO:0007669"/>
    <property type="project" value="UniProtKB-UniRule"/>
</dbReference>
<dbReference type="HOGENOM" id="CLU_066739_2_2_7"/>
<evidence type="ECO:0000256" key="7">
    <source>
        <dbReference type="ARBA" id="ARBA00023239"/>
    </source>
</evidence>
<organism evidence="10 11">
    <name type="scientific">Campylobacter subantarcticus LMG 24374</name>
    <dbReference type="NCBI Taxonomy" id="1388751"/>
    <lineage>
        <taxon>Bacteria</taxon>
        <taxon>Pseudomonadati</taxon>
        <taxon>Campylobacterota</taxon>
        <taxon>Epsilonproteobacteria</taxon>
        <taxon>Campylobacterales</taxon>
        <taxon>Campylobacteraceae</taxon>
        <taxon>Campylobacter</taxon>
    </lineage>
</organism>
<keyword evidence="6 8" id="KW-0411">Iron-sulfur</keyword>
<feature type="binding site" evidence="8">
    <location>
        <position position="25"/>
    </location>
    <ligand>
        <name>substrate</name>
    </ligand>
</feature>
<evidence type="ECO:0000256" key="8">
    <source>
        <dbReference type="HAMAP-Rule" id="MF_00917"/>
    </source>
</evidence>
<comment type="caution">
    <text evidence="8">Lacks conserved residue(s) required for the propagation of feature annotation.</text>
</comment>
<evidence type="ECO:0000313" key="11">
    <source>
        <dbReference type="Proteomes" id="UP000031135"/>
    </source>
</evidence>
<dbReference type="UniPathway" id="UPA00391"/>
<dbReference type="EC" id="4.3.99.3" evidence="8"/>
<evidence type="ECO:0000256" key="4">
    <source>
        <dbReference type="ARBA" id="ARBA00022842"/>
    </source>
</evidence>
<comment type="cofactor">
    <cofactor evidence="8">
        <name>S-adenosyl-L-methionine</name>
        <dbReference type="ChEBI" id="CHEBI:59789"/>
    </cofactor>
    <text evidence="8">Binds 1 S-adenosyl-L-methionine per subunit.</text>
</comment>
<dbReference type="InterPro" id="IPR013785">
    <property type="entry name" value="Aldolase_TIM"/>
</dbReference>
<comment type="cofactor">
    <cofactor evidence="8">
        <name>Mg(2+)</name>
        <dbReference type="ChEBI" id="CHEBI:18420"/>
    </cofactor>
</comment>
<comment type="subunit">
    <text evidence="8">Homodimer.</text>
</comment>
<dbReference type="InterPro" id="IPR058240">
    <property type="entry name" value="rSAM_sf"/>
</dbReference>
<keyword evidence="2 8" id="KW-0949">S-adenosyl-L-methionine</keyword>
<evidence type="ECO:0000259" key="9">
    <source>
        <dbReference type="PROSITE" id="PS51918"/>
    </source>
</evidence>
<dbReference type="Pfam" id="PF13353">
    <property type="entry name" value="Fer4_12"/>
    <property type="match status" value="1"/>
</dbReference>
<dbReference type="KEGG" id="csm:CSUB8521_1616"/>
<comment type="pathway">
    <text evidence="8">Purine metabolism; 7-cyano-7-deazaguanine biosynthesis.</text>
</comment>
<dbReference type="PANTHER" id="PTHR42836:SF1">
    <property type="entry name" value="7-CARBOXY-7-DEAZAGUANINE SYNTHASE"/>
    <property type="match status" value="1"/>
</dbReference>
<feature type="binding site" evidence="8">
    <location>
        <position position="29"/>
    </location>
    <ligand>
        <name>[4Fe-4S] cluster</name>
        <dbReference type="ChEBI" id="CHEBI:49883"/>
        <note>4Fe-4S-S-AdoMet</note>
    </ligand>
</feature>
<dbReference type="Gene3D" id="3.20.20.70">
    <property type="entry name" value="Aldolase class I"/>
    <property type="match status" value="1"/>
</dbReference>
<proteinExistence type="inferred from homology"/>
<dbReference type="Proteomes" id="UP000031135">
    <property type="component" value="Chromosome"/>
</dbReference>
<dbReference type="GO" id="GO:0008616">
    <property type="term" value="P:tRNA queuosine(34) biosynthetic process"/>
    <property type="evidence" value="ECO:0007669"/>
    <property type="project" value="UniProtKB-UniRule"/>
</dbReference>
<dbReference type="InterPro" id="IPR024924">
    <property type="entry name" value="7-CO-7-deazaguanine_synth-like"/>
</dbReference>
<accession>A0A0A8HBE5</accession>
<sequence length="249" mass="28589">MEVVETFLSLQGEGKYSGNLAVFVRFAGCNFNCIGFGAKKEQNSKILLGCDTIRAVFTQEFKACYQSYKTKELFDEVVKLANSHQAIVVITGGEPLLNYQKPEFLCFVNLLLKNDFKVHFETNASIEIDFEKYPLYKKCYFALGVKLSNSGVKKEKRINEKALRAFKKYPRDSFYKFVLDRDFLEENKALEEIKEILQICKNEVFCMPMGANGLEISKNALSVAEFCIKNGYNYSDRMHIRIWGDKEGV</sequence>
<dbReference type="SUPFAM" id="SSF102114">
    <property type="entry name" value="Radical SAM enzymes"/>
    <property type="match status" value="1"/>
</dbReference>
<feature type="binding site" evidence="8">
    <location>
        <position position="33"/>
    </location>
    <ligand>
        <name>[4Fe-4S] cluster</name>
        <dbReference type="ChEBI" id="CHEBI:49883"/>
        <note>4Fe-4S-S-AdoMet</note>
    </ligand>
</feature>
<dbReference type="PANTHER" id="PTHR42836">
    <property type="entry name" value="7-CARBOXY-7-DEAZAGUANINE SYNTHASE"/>
    <property type="match status" value="1"/>
</dbReference>
<keyword evidence="4 8" id="KW-0460">Magnesium</keyword>
<comment type="function">
    <text evidence="8">Catalyzes the complex heterocyclic radical-mediated conversion of 6-carboxy-5,6,7,8-tetrahydropterin (CPH4) to 7-carboxy-7-deazaguanine (CDG), a step common to the biosynthetic pathways of all 7-deazapurine-containing compounds.</text>
</comment>
<name>A0A0A8HBE5_9BACT</name>
<gene>
    <name evidence="8 10" type="primary">queE</name>
    <name evidence="10" type="ORF">CSUB8521_1616</name>
</gene>
<comment type="similarity">
    <text evidence="8">Belongs to the radical SAM superfamily. 7-carboxy-7-deazaguanine synthase family.</text>
</comment>
<keyword evidence="1 8" id="KW-0004">4Fe-4S</keyword>
<dbReference type="GO" id="GO:0000287">
    <property type="term" value="F:magnesium ion binding"/>
    <property type="evidence" value="ECO:0007669"/>
    <property type="project" value="UniProtKB-UniRule"/>
</dbReference>
<feature type="binding site" evidence="8">
    <location>
        <position position="91"/>
    </location>
    <ligand>
        <name>substrate</name>
    </ligand>
</feature>
<feature type="binding site" evidence="8">
    <location>
        <position position="52"/>
    </location>
    <ligand>
        <name>Mg(2+)</name>
        <dbReference type="ChEBI" id="CHEBI:18420"/>
    </ligand>
</feature>
<dbReference type="OrthoDB" id="9792276at2"/>
<feature type="domain" description="Radical SAM core" evidence="9">
    <location>
        <begin position="16"/>
        <end position="245"/>
    </location>
</feature>